<dbReference type="KEGG" id="axy:AXYL_00684"/>
<sequence length="342" mass="36500">MRPRTIQPPRGTHMNLRRSWRHLLQTLCLSVTAATLPLAAHAQANYPDRPVRIIVPFTAGGSSDIQGRLLAEHLGKLYGQSVVVENRPGAGGHIGGKFVADSGPDGYTLLLGSIGLHATYGVYKNLNYQPARDLKLITIVAEMPHVVVANPALEANTLAELTALAKAKPETLHFGSAGVGSSVHMVGELYKMAAQAPIVHIPYRGSSAATNDLLGGQIQLLFENVPTTIGYIQAKKLKALAITGATRSPALPDVPTAAEAGLPGLTVTSWTTLAASKDVPDALVEKISADLRRIYADPAFRDGLERLGMTPVGNSPAEAREFVERERARWNKVIETEHITAG</sequence>
<dbReference type="InterPro" id="IPR005064">
    <property type="entry name" value="BUG"/>
</dbReference>
<proteinExistence type="inferred from homology"/>
<keyword evidence="2" id="KW-0732">Signal</keyword>
<evidence type="ECO:0000256" key="1">
    <source>
        <dbReference type="ARBA" id="ARBA00006987"/>
    </source>
</evidence>
<dbReference type="Gene3D" id="3.40.190.10">
    <property type="entry name" value="Periplasmic binding protein-like II"/>
    <property type="match status" value="1"/>
</dbReference>
<dbReference type="Gene3D" id="3.40.190.150">
    <property type="entry name" value="Bordetella uptake gene, domain 1"/>
    <property type="match status" value="1"/>
</dbReference>
<evidence type="ECO:0000313" key="4">
    <source>
        <dbReference type="Proteomes" id="UP000006876"/>
    </source>
</evidence>
<comment type="similarity">
    <text evidence="1">Belongs to the UPF0065 (bug) family.</text>
</comment>
<dbReference type="HOGENOM" id="CLU_045683_0_0_4"/>
<evidence type="ECO:0000256" key="2">
    <source>
        <dbReference type="SAM" id="SignalP"/>
    </source>
</evidence>
<name>E3HED1_ACHXA</name>
<feature type="signal peptide" evidence="2">
    <location>
        <begin position="1"/>
        <end position="33"/>
    </location>
</feature>
<dbReference type="EMBL" id="CP002287">
    <property type="protein sequence ID" value="ADP14041.1"/>
    <property type="molecule type" value="Genomic_DNA"/>
</dbReference>
<dbReference type="PANTHER" id="PTHR42928:SF5">
    <property type="entry name" value="BLR1237 PROTEIN"/>
    <property type="match status" value="1"/>
</dbReference>
<dbReference type="AlphaFoldDB" id="E3HED1"/>
<reference evidence="3 4" key="1">
    <citation type="journal article" date="2011" name="J. Bacteriol.">
        <title>Complete genome sequence of the haloaromatic acid-degrading bacterium Achromobacter xylosoxidans A8.</title>
        <authorList>
            <person name="Strnad H."/>
            <person name="Ridl J."/>
            <person name="Paces J."/>
            <person name="Kolar M."/>
            <person name="Vlcek C."/>
            <person name="Paces V."/>
        </authorList>
    </citation>
    <scope>NUCLEOTIDE SEQUENCE [LARGE SCALE GENOMIC DNA]</scope>
    <source>
        <strain evidence="3 4">A8</strain>
    </source>
</reference>
<dbReference type="InterPro" id="IPR042100">
    <property type="entry name" value="Bug_dom1"/>
</dbReference>
<dbReference type="PIRSF" id="PIRSF017082">
    <property type="entry name" value="YflP"/>
    <property type="match status" value="1"/>
</dbReference>
<accession>E3HED1</accession>
<protein>
    <submittedName>
        <fullName evidence="3">Extra-cytoplasmic solute receptor family protein 14</fullName>
    </submittedName>
</protein>
<dbReference type="Pfam" id="PF03401">
    <property type="entry name" value="TctC"/>
    <property type="match status" value="1"/>
</dbReference>
<evidence type="ECO:0000313" key="3">
    <source>
        <dbReference type="EMBL" id="ADP14041.1"/>
    </source>
</evidence>
<gene>
    <name evidence="3" type="ordered locus">AXYL_00684</name>
</gene>
<feature type="chain" id="PRO_5003170358" evidence="2">
    <location>
        <begin position="34"/>
        <end position="342"/>
    </location>
</feature>
<dbReference type="eggNOG" id="COG3181">
    <property type="taxonomic scope" value="Bacteria"/>
</dbReference>
<dbReference type="SUPFAM" id="SSF53850">
    <property type="entry name" value="Periplasmic binding protein-like II"/>
    <property type="match status" value="1"/>
</dbReference>
<organism evidence="3 4">
    <name type="scientific">Achromobacter xylosoxidans (strain A8)</name>
    <dbReference type="NCBI Taxonomy" id="762376"/>
    <lineage>
        <taxon>Bacteria</taxon>
        <taxon>Pseudomonadati</taxon>
        <taxon>Pseudomonadota</taxon>
        <taxon>Betaproteobacteria</taxon>
        <taxon>Burkholderiales</taxon>
        <taxon>Alcaligenaceae</taxon>
        <taxon>Achromobacter</taxon>
    </lineage>
</organism>
<keyword evidence="3" id="KW-0675">Receptor</keyword>
<dbReference type="PANTHER" id="PTHR42928">
    <property type="entry name" value="TRICARBOXYLATE-BINDING PROTEIN"/>
    <property type="match status" value="1"/>
</dbReference>
<dbReference type="CDD" id="cd13578">
    <property type="entry name" value="PBP2_Bug27"/>
    <property type="match status" value="1"/>
</dbReference>
<dbReference type="Proteomes" id="UP000006876">
    <property type="component" value="Chromosome"/>
</dbReference>
<dbReference type="STRING" id="762376.AXYL_00684"/>